<evidence type="ECO:0000256" key="4">
    <source>
        <dbReference type="ARBA" id="ARBA00023125"/>
    </source>
</evidence>
<evidence type="ECO:0000256" key="5">
    <source>
        <dbReference type="ARBA" id="ARBA00023172"/>
    </source>
</evidence>
<dbReference type="NCBIfam" id="NF033543">
    <property type="entry name" value="transpos_IS256"/>
    <property type="match status" value="1"/>
</dbReference>
<evidence type="ECO:0000256" key="6">
    <source>
        <dbReference type="RuleBase" id="RU365089"/>
    </source>
</evidence>
<dbReference type="InterPro" id="IPR001207">
    <property type="entry name" value="Transposase_mutator"/>
</dbReference>
<dbReference type="Proteomes" id="UP000318138">
    <property type="component" value="Chromosome"/>
</dbReference>
<dbReference type="EMBL" id="CP041372">
    <property type="protein sequence ID" value="QKS72573.1"/>
    <property type="molecule type" value="Genomic_DNA"/>
</dbReference>
<dbReference type="GO" id="GO:0003677">
    <property type="term" value="F:DNA binding"/>
    <property type="evidence" value="ECO:0007669"/>
    <property type="project" value="UniProtKB-UniRule"/>
</dbReference>
<keyword evidence="13" id="KW-1185">Reference proteome</keyword>
<evidence type="ECO:0000313" key="13">
    <source>
        <dbReference type="Proteomes" id="UP000318138"/>
    </source>
</evidence>
<dbReference type="RefSeq" id="WP_176008377.1">
    <property type="nucleotide sequence ID" value="NZ_CP041372.2"/>
</dbReference>
<dbReference type="KEGG" id="psua:FLK61_39140"/>
<name>A0A859FEF0_9BACI</name>
<evidence type="ECO:0000313" key="8">
    <source>
        <dbReference type="EMBL" id="QKS70336.1"/>
    </source>
</evidence>
<dbReference type="GO" id="GO:0004803">
    <property type="term" value="F:transposase activity"/>
    <property type="evidence" value="ECO:0007669"/>
    <property type="project" value="UniProtKB-UniRule"/>
</dbReference>
<evidence type="ECO:0000256" key="1">
    <source>
        <dbReference type="ARBA" id="ARBA00002190"/>
    </source>
</evidence>
<evidence type="ECO:0000313" key="9">
    <source>
        <dbReference type="EMBL" id="QKS71467.1"/>
    </source>
</evidence>
<proteinExistence type="inferred from homology"/>
<keyword evidence="3 6" id="KW-0815">Transposition</keyword>
<dbReference type="AlphaFoldDB" id="A0A859FEF0"/>
<evidence type="ECO:0000313" key="11">
    <source>
        <dbReference type="EMBL" id="QKS72573.1"/>
    </source>
</evidence>
<evidence type="ECO:0000256" key="3">
    <source>
        <dbReference type="ARBA" id="ARBA00022578"/>
    </source>
</evidence>
<evidence type="ECO:0000256" key="2">
    <source>
        <dbReference type="ARBA" id="ARBA00010961"/>
    </source>
</evidence>
<keyword evidence="6" id="KW-0814">Transposable element</keyword>
<dbReference type="Pfam" id="PF00872">
    <property type="entry name" value="Transposase_mut"/>
    <property type="match status" value="1"/>
</dbReference>
<accession>A0A859FEF0</accession>
<dbReference type="EMBL" id="CP041372">
    <property type="protein sequence ID" value="QKS72632.1"/>
    <property type="molecule type" value="Genomic_DNA"/>
</dbReference>
<dbReference type="KEGG" id="psua:FLK61_38090"/>
<keyword evidence="5 6" id="KW-0233">DNA recombination</keyword>
<dbReference type="GO" id="GO:0006313">
    <property type="term" value="P:DNA transposition"/>
    <property type="evidence" value="ECO:0007669"/>
    <property type="project" value="UniProtKB-UniRule"/>
</dbReference>
<dbReference type="EMBL" id="CP041372">
    <property type="protein sequence ID" value="QKS71467.1"/>
    <property type="molecule type" value="Genomic_DNA"/>
</dbReference>
<evidence type="ECO:0000313" key="12">
    <source>
        <dbReference type="EMBL" id="QKS72632.1"/>
    </source>
</evidence>
<feature type="region of interest" description="Disordered" evidence="7">
    <location>
        <begin position="57"/>
        <end position="84"/>
    </location>
</feature>
<dbReference type="KEGG" id="psua:FLK61_26640"/>
<dbReference type="KEGG" id="psua:FLK61_38815"/>
<dbReference type="PANTHER" id="PTHR33217">
    <property type="entry name" value="TRANSPOSASE FOR INSERTION SEQUENCE ELEMENT IS1081"/>
    <property type="match status" value="1"/>
</dbReference>
<organism evidence="9 13">
    <name type="scientific">Paenalkalicoccus suaedae</name>
    <dbReference type="NCBI Taxonomy" id="2592382"/>
    <lineage>
        <taxon>Bacteria</taxon>
        <taxon>Bacillati</taxon>
        <taxon>Bacillota</taxon>
        <taxon>Bacilli</taxon>
        <taxon>Bacillales</taxon>
        <taxon>Bacillaceae</taxon>
        <taxon>Paenalkalicoccus</taxon>
    </lineage>
</organism>
<protein>
    <recommendedName>
        <fullName evidence="6">Mutator family transposase</fullName>
    </recommendedName>
</protein>
<reference evidence="13" key="1">
    <citation type="submission" date="2019-07" db="EMBL/GenBank/DDBJ databases">
        <title>Bacillus alkalisoli sp. nov. isolated from saline soil.</title>
        <authorList>
            <person name="Sun J.-Q."/>
            <person name="Xu L."/>
        </authorList>
    </citation>
    <scope>NUCLEOTIDE SEQUENCE [LARGE SCALE GENOMIC DNA]</scope>
    <source>
        <strain evidence="8 13">M4U3P1</strain>
    </source>
</reference>
<dbReference type="EMBL" id="CP041372">
    <property type="protein sequence ID" value="QKS70336.1"/>
    <property type="molecule type" value="Genomic_DNA"/>
</dbReference>
<dbReference type="PANTHER" id="PTHR33217:SF8">
    <property type="entry name" value="MUTATOR FAMILY TRANSPOSASE"/>
    <property type="match status" value="1"/>
</dbReference>
<reference evidence="9" key="2">
    <citation type="submission" date="2020-05" db="EMBL/GenBank/DDBJ databases">
        <title>Bacillus alkalisoli sp. nov. isolated from saline soil.</title>
        <authorList>
            <person name="Sun J.-Q."/>
            <person name="Xu L."/>
        </authorList>
    </citation>
    <scope>NUCLEOTIDE SEQUENCE</scope>
    <source>
        <strain evidence="9 13">M4U3P1</strain>
    </source>
</reference>
<dbReference type="EMBL" id="CP041372">
    <property type="protein sequence ID" value="QKS72442.1"/>
    <property type="molecule type" value="Genomic_DNA"/>
</dbReference>
<comment type="function">
    <text evidence="1 6">Required for the transposition of the insertion element.</text>
</comment>
<evidence type="ECO:0000256" key="7">
    <source>
        <dbReference type="SAM" id="MobiDB-lite"/>
    </source>
</evidence>
<gene>
    <name evidence="8" type="ORF">FLK61_26640</name>
    <name evidence="9" type="ORF">FLK61_32735</name>
    <name evidence="10" type="ORF">FLK61_38090</name>
    <name evidence="11" type="ORF">FLK61_38815</name>
    <name evidence="12" type="ORF">FLK61_39140</name>
</gene>
<comment type="similarity">
    <text evidence="2 6">Belongs to the transposase mutator family.</text>
</comment>
<sequence>MGMVKKDRNAKASELAKQILETYEPESVQDMQEALKDIFGPMFESMLKGEMNHHLGYQSNSKEEKESLNRRNGYGKKTLQTSSGELDIQVPRDRDGSFEPLLVPKRKKNLSEMEDKVISMYARGMSQRDISSTIEEIYGFSISHEMVSDITDSVMPDLEEWQFRPLQSCYSFLFVDCMYTTIRNHHETRKYAVYTILGYTLEGKKEILGLWLNETESKHKWMQIFDEIKSRGVEDIFFISMDGVSGLEEGAKAVFPEVVVQRCIVHLIRNSVRYVPYKDYRAFTKSLKTVYGAPNLKACRKAFDEFEKQWTQYPGAIDVWRRNLQHVEQLFDYGSAIRRIMYTTNAVESVHSSFRKVTKKGAFPHENALLKLLFLRIRELEVKWATGFVPNWAQVLNQLLINESLQTRAAKYLE</sequence>
<dbReference type="KEGG" id="psua:FLK61_32735"/>
<dbReference type="PROSITE" id="PS01007">
    <property type="entry name" value="TRANSPOSASE_MUTATOR"/>
    <property type="match status" value="1"/>
</dbReference>
<keyword evidence="4 6" id="KW-0238">DNA-binding</keyword>
<evidence type="ECO:0000313" key="10">
    <source>
        <dbReference type="EMBL" id="QKS72442.1"/>
    </source>
</evidence>